<dbReference type="GeneID" id="27331493"/>
<dbReference type="AlphaFoldDB" id="A0A0D2C0M5"/>
<proteinExistence type="inferred from homology"/>
<dbReference type="PANTHER" id="PTHR43248:SF25">
    <property type="entry name" value="AB HYDROLASE-1 DOMAIN-CONTAINING PROTEIN-RELATED"/>
    <property type="match status" value="1"/>
</dbReference>
<dbReference type="InterPro" id="IPR029058">
    <property type="entry name" value="AB_hydrolase_fold"/>
</dbReference>
<evidence type="ECO:0000313" key="5">
    <source>
        <dbReference type="EMBL" id="KIW17219.1"/>
    </source>
</evidence>
<evidence type="ECO:0000313" key="6">
    <source>
        <dbReference type="Proteomes" id="UP000053328"/>
    </source>
</evidence>
<keyword evidence="3" id="KW-0732">Signal</keyword>
<organism evidence="5 6">
    <name type="scientific">Exophiala spinifera</name>
    <dbReference type="NCBI Taxonomy" id="91928"/>
    <lineage>
        <taxon>Eukaryota</taxon>
        <taxon>Fungi</taxon>
        <taxon>Dikarya</taxon>
        <taxon>Ascomycota</taxon>
        <taxon>Pezizomycotina</taxon>
        <taxon>Eurotiomycetes</taxon>
        <taxon>Chaetothyriomycetidae</taxon>
        <taxon>Chaetothyriales</taxon>
        <taxon>Herpotrichiellaceae</taxon>
        <taxon>Exophiala</taxon>
    </lineage>
</organism>
<reference evidence="5 6" key="1">
    <citation type="submission" date="2015-01" db="EMBL/GenBank/DDBJ databases">
        <title>The Genome Sequence of Exophiala spinifera CBS89968.</title>
        <authorList>
            <consortium name="The Broad Institute Genomics Platform"/>
            <person name="Cuomo C."/>
            <person name="de Hoog S."/>
            <person name="Gorbushina A."/>
            <person name="Stielow B."/>
            <person name="Teixiera M."/>
            <person name="Abouelleil A."/>
            <person name="Chapman S.B."/>
            <person name="Priest M."/>
            <person name="Young S.K."/>
            <person name="Wortman J."/>
            <person name="Nusbaum C."/>
            <person name="Birren B."/>
        </authorList>
    </citation>
    <scope>NUCLEOTIDE SEQUENCE [LARGE SCALE GENOMIC DNA]</scope>
    <source>
        <strain evidence="5 6">CBS 89968</strain>
    </source>
</reference>
<dbReference type="STRING" id="91928.A0A0D2C0M5"/>
<feature type="domain" description="Peptidase S33 tripeptidyl aminopeptidase-like C-terminal" evidence="4">
    <location>
        <begin position="485"/>
        <end position="597"/>
    </location>
</feature>
<dbReference type="InterPro" id="IPR013595">
    <property type="entry name" value="Pept_S33_TAP-like_C"/>
</dbReference>
<keyword evidence="2" id="KW-0378">Hydrolase</keyword>
<keyword evidence="6" id="KW-1185">Reference proteome</keyword>
<dbReference type="EMBL" id="KN847494">
    <property type="protein sequence ID" value="KIW17219.1"/>
    <property type="molecule type" value="Genomic_DNA"/>
</dbReference>
<dbReference type="GO" id="GO:0016787">
    <property type="term" value="F:hydrolase activity"/>
    <property type="evidence" value="ECO:0007669"/>
    <property type="project" value="UniProtKB-KW"/>
</dbReference>
<accession>A0A0D2C0M5</accession>
<gene>
    <name evidence="5" type="ORF">PV08_04410</name>
</gene>
<protein>
    <recommendedName>
        <fullName evidence="4">Peptidase S33 tripeptidyl aminopeptidase-like C-terminal domain-containing protein</fullName>
    </recommendedName>
</protein>
<dbReference type="InterPro" id="IPR051601">
    <property type="entry name" value="Serine_prot/Carboxylest_S33"/>
</dbReference>
<evidence type="ECO:0000256" key="1">
    <source>
        <dbReference type="ARBA" id="ARBA00010088"/>
    </source>
</evidence>
<dbReference type="Gene3D" id="3.40.50.1820">
    <property type="entry name" value="alpha/beta hydrolase"/>
    <property type="match status" value="1"/>
</dbReference>
<dbReference type="PANTHER" id="PTHR43248">
    <property type="entry name" value="2-SUCCINYL-6-HYDROXY-2,4-CYCLOHEXADIENE-1-CARBOXYLATE SYNTHASE"/>
    <property type="match status" value="1"/>
</dbReference>
<feature type="chain" id="PRO_5002250287" description="Peptidase S33 tripeptidyl aminopeptidase-like C-terminal domain-containing protein" evidence="3">
    <location>
        <begin position="22"/>
        <end position="605"/>
    </location>
</feature>
<evidence type="ECO:0000256" key="2">
    <source>
        <dbReference type="ARBA" id="ARBA00022801"/>
    </source>
</evidence>
<dbReference type="Proteomes" id="UP000053328">
    <property type="component" value="Unassembled WGS sequence"/>
</dbReference>
<evidence type="ECO:0000259" key="4">
    <source>
        <dbReference type="Pfam" id="PF08386"/>
    </source>
</evidence>
<dbReference type="Pfam" id="PF08386">
    <property type="entry name" value="Abhydrolase_4"/>
    <property type="match status" value="1"/>
</dbReference>
<dbReference type="HOGENOM" id="CLU_013364_5_2_1"/>
<sequence>MLLSFTVLRVALCAHIVASLATTVPHDTSDDYFDWTLVQPSTELKYVQCYGSFECARLEVPLDWTNRSNPNRVSIAIVRLPAVVDVSDESFGGTIIINPGGPGGSGVDILLSSARSLQSVVDSHKHFEILSFDPRGMKFSTPSTACFTYDIYRTAVEALALDVGDIVSDHQAFNAKWNIDKGLGQLCSEARNGDFGDGTNMHQFVSTALVVRDMVEIIDQVDIHLSKKLRSSKATSPSNSQIPLRDEDRHVPLLNYWGLSYGTYLGNTFASMFPERIGRMVLDGVVDADDYAATGWTTNLQDNNQTWTKFFEYCFEAGPKCALFDATATHHVDIQTKVEAFLFGLIDDPMPVLLNGNLAMITYHLLKASIHLALYFPSDYWPRLAASLRVLMDGDAQGTFSLFDFAETFHNASSGDFVPSITPWQSIHPLPGRQIGPVSEPYVPGYAWQLEASVSVLCGDGDDITSLSKERFTERVKLLQSQSRIVGPLWAEITMHCVHWPASVRPAPRNRFTGPFGSNLSDYDPRASPLLFIGNTADPVTPVRNAVKMSEKHEGSVLLTQDVPGHCCGTGNSGACAQGILKNFFANGTLPAPGIVCRDVRGPWD</sequence>
<feature type="signal peptide" evidence="3">
    <location>
        <begin position="1"/>
        <end position="21"/>
    </location>
</feature>
<dbReference type="VEuPathDB" id="FungiDB:PV08_04410"/>
<dbReference type="SUPFAM" id="SSF53474">
    <property type="entry name" value="alpha/beta-Hydrolases"/>
    <property type="match status" value="1"/>
</dbReference>
<dbReference type="OrthoDB" id="425534at2759"/>
<name>A0A0D2C0M5_9EURO</name>
<dbReference type="RefSeq" id="XP_016237435.1">
    <property type="nucleotide sequence ID" value="XM_016378758.1"/>
</dbReference>
<evidence type="ECO:0000256" key="3">
    <source>
        <dbReference type="SAM" id="SignalP"/>
    </source>
</evidence>
<comment type="similarity">
    <text evidence="1">Belongs to the peptidase S33 family.</text>
</comment>